<proteinExistence type="predicted"/>
<feature type="compositionally biased region" description="Basic residues" evidence="1">
    <location>
        <begin position="156"/>
        <end position="170"/>
    </location>
</feature>
<evidence type="ECO:0000256" key="1">
    <source>
        <dbReference type="SAM" id="MobiDB-lite"/>
    </source>
</evidence>
<dbReference type="RefSeq" id="XP_003020289.1">
    <property type="nucleotide sequence ID" value="XM_003020243.1"/>
</dbReference>
<keyword evidence="4" id="KW-1185">Reference proteome</keyword>
<dbReference type="GeneID" id="9584028"/>
<dbReference type="Proteomes" id="UP000008383">
    <property type="component" value="Unassembled WGS sequence"/>
</dbReference>
<keyword evidence="2" id="KW-1133">Transmembrane helix</keyword>
<keyword evidence="2" id="KW-0812">Transmembrane</keyword>
<gene>
    <name evidence="3" type="ORF">TRV_05643</name>
</gene>
<reference evidence="4" key="1">
    <citation type="journal article" date="2011" name="Genome Biol.">
        <title>Comparative and functional genomics provide insights into the pathogenicity of dermatophytic fungi.</title>
        <authorList>
            <person name="Burmester A."/>
            <person name="Shelest E."/>
            <person name="Gloeckner G."/>
            <person name="Heddergott C."/>
            <person name="Schindler S."/>
            <person name="Staib P."/>
            <person name="Heidel A."/>
            <person name="Felder M."/>
            <person name="Petzold A."/>
            <person name="Szafranski K."/>
            <person name="Feuermann M."/>
            <person name="Pedruzzi I."/>
            <person name="Priebe S."/>
            <person name="Groth M."/>
            <person name="Winkler R."/>
            <person name="Li W."/>
            <person name="Kniemeyer O."/>
            <person name="Schroeckh V."/>
            <person name="Hertweck C."/>
            <person name="Hube B."/>
            <person name="White T.C."/>
            <person name="Platzer M."/>
            <person name="Guthke R."/>
            <person name="Heitman J."/>
            <person name="Woestemeyer J."/>
            <person name="Zipfel P.F."/>
            <person name="Monod M."/>
            <person name="Brakhage A.A."/>
        </authorList>
    </citation>
    <scope>NUCLEOTIDE SEQUENCE [LARGE SCALE GENOMIC DNA]</scope>
    <source>
        <strain evidence="4">HKI 0517</strain>
    </source>
</reference>
<evidence type="ECO:0000313" key="4">
    <source>
        <dbReference type="Proteomes" id="UP000008383"/>
    </source>
</evidence>
<dbReference type="AlphaFoldDB" id="D4DEQ4"/>
<dbReference type="HOGENOM" id="CLU_1422381_0_0_1"/>
<dbReference type="EMBL" id="ACYE01000305">
    <property type="protein sequence ID" value="EFE39671.1"/>
    <property type="molecule type" value="Genomic_DNA"/>
</dbReference>
<feature type="transmembrane region" description="Helical" evidence="2">
    <location>
        <begin position="58"/>
        <end position="76"/>
    </location>
</feature>
<organism evidence="3 4">
    <name type="scientific">Trichophyton verrucosum (strain HKI 0517)</name>
    <dbReference type="NCBI Taxonomy" id="663202"/>
    <lineage>
        <taxon>Eukaryota</taxon>
        <taxon>Fungi</taxon>
        <taxon>Dikarya</taxon>
        <taxon>Ascomycota</taxon>
        <taxon>Pezizomycotina</taxon>
        <taxon>Eurotiomycetes</taxon>
        <taxon>Eurotiomycetidae</taxon>
        <taxon>Onygenales</taxon>
        <taxon>Arthrodermataceae</taxon>
        <taxon>Trichophyton</taxon>
    </lineage>
</organism>
<protein>
    <submittedName>
        <fullName evidence="3">Uncharacterized protein</fullName>
    </submittedName>
</protein>
<sequence>MPVTTGVEGAENLRQPSRIPQEVHLDHPTSHHHAQCWYVQSSFSSSSSSFPPSFSSSPALLVVCLSLPFCVYVCVWEEEKKTNTHSLWTVLDPVFLLSPIHHEPDTAWKANIPTKERLPLPLPARPPFVLAPLGAFAASSPLSITLNSLPAFSTHASHRPKRKEKKKNAKTRKDDEAGEEELCAIPLLWLL</sequence>
<name>D4DEQ4_TRIVH</name>
<keyword evidence="2" id="KW-0472">Membrane</keyword>
<dbReference type="KEGG" id="tve:TRV_05643"/>
<accession>D4DEQ4</accession>
<comment type="caution">
    <text evidence="3">The sequence shown here is derived from an EMBL/GenBank/DDBJ whole genome shotgun (WGS) entry which is preliminary data.</text>
</comment>
<evidence type="ECO:0000313" key="3">
    <source>
        <dbReference type="EMBL" id="EFE39671.1"/>
    </source>
</evidence>
<evidence type="ECO:0000256" key="2">
    <source>
        <dbReference type="SAM" id="Phobius"/>
    </source>
</evidence>
<feature type="region of interest" description="Disordered" evidence="1">
    <location>
        <begin position="155"/>
        <end position="176"/>
    </location>
</feature>